<reference evidence="1 2" key="2">
    <citation type="journal article" date="2022" name="Mol. Ecol. Resour.">
        <title>The genomes of chicory, endive, great burdock and yacon provide insights into Asteraceae paleo-polyploidization history and plant inulin production.</title>
        <authorList>
            <person name="Fan W."/>
            <person name="Wang S."/>
            <person name="Wang H."/>
            <person name="Wang A."/>
            <person name="Jiang F."/>
            <person name="Liu H."/>
            <person name="Zhao H."/>
            <person name="Xu D."/>
            <person name="Zhang Y."/>
        </authorList>
    </citation>
    <scope>NUCLEOTIDE SEQUENCE [LARGE SCALE GENOMIC DNA]</scope>
    <source>
        <strain evidence="2">cv. Yunnan</strain>
        <tissue evidence="1">Leaves</tissue>
    </source>
</reference>
<evidence type="ECO:0000313" key="1">
    <source>
        <dbReference type="EMBL" id="KAI3745486.1"/>
    </source>
</evidence>
<gene>
    <name evidence="1" type="ORF">L1987_58600</name>
</gene>
<keyword evidence="2" id="KW-1185">Reference proteome</keyword>
<sequence length="160" mass="17644">MELVIPEGHSSEWNSTEGDIQVERTSTTNSLTVTIHDLVEISVNVIPVSEEDSKTHSYQIPTNDSFAHLEVQFRFFGLSSNVEGILGRTYRPDFENPAKPGVAMPVVGGDDKYKTSSLLATDCAFCMFSPYNIKDEHDLLMTEYGMLDCKGGGNGITCKK</sequence>
<comment type="caution">
    <text evidence="1">The sequence shown here is derived from an EMBL/GenBank/DDBJ whole genome shotgun (WGS) entry which is preliminary data.</text>
</comment>
<proteinExistence type="predicted"/>
<reference evidence="2" key="1">
    <citation type="journal article" date="2022" name="Mol. Ecol. Resour.">
        <title>The genomes of chicory, endive, great burdock and yacon provide insights into Asteraceae palaeo-polyploidization history and plant inulin production.</title>
        <authorList>
            <person name="Fan W."/>
            <person name="Wang S."/>
            <person name="Wang H."/>
            <person name="Wang A."/>
            <person name="Jiang F."/>
            <person name="Liu H."/>
            <person name="Zhao H."/>
            <person name="Xu D."/>
            <person name="Zhang Y."/>
        </authorList>
    </citation>
    <scope>NUCLEOTIDE SEQUENCE [LARGE SCALE GENOMIC DNA]</scope>
    <source>
        <strain evidence="2">cv. Yunnan</strain>
    </source>
</reference>
<name>A0ACB9DG60_9ASTR</name>
<organism evidence="1 2">
    <name type="scientific">Smallanthus sonchifolius</name>
    <dbReference type="NCBI Taxonomy" id="185202"/>
    <lineage>
        <taxon>Eukaryota</taxon>
        <taxon>Viridiplantae</taxon>
        <taxon>Streptophyta</taxon>
        <taxon>Embryophyta</taxon>
        <taxon>Tracheophyta</taxon>
        <taxon>Spermatophyta</taxon>
        <taxon>Magnoliopsida</taxon>
        <taxon>eudicotyledons</taxon>
        <taxon>Gunneridae</taxon>
        <taxon>Pentapetalae</taxon>
        <taxon>asterids</taxon>
        <taxon>campanulids</taxon>
        <taxon>Asterales</taxon>
        <taxon>Asteraceae</taxon>
        <taxon>Asteroideae</taxon>
        <taxon>Heliantheae alliance</taxon>
        <taxon>Millerieae</taxon>
        <taxon>Smallanthus</taxon>
    </lineage>
</organism>
<dbReference type="Proteomes" id="UP001056120">
    <property type="component" value="Linkage Group LG19"/>
</dbReference>
<evidence type="ECO:0000313" key="2">
    <source>
        <dbReference type="Proteomes" id="UP001056120"/>
    </source>
</evidence>
<protein>
    <submittedName>
        <fullName evidence="1">Uncharacterized protein</fullName>
    </submittedName>
</protein>
<dbReference type="EMBL" id="CM042036">
    <property type="protein sequence ID" value="KAI3745486.1"/>
    <property type="molecule type" value="Genomic_DNA"/>
</dbReference>
<accession>A0ACB9DG60</accession>